<gene>
    <name evidence="2" type="ORF">HD595_007611</name>
</gene>
<organism evidence="2 3">
    <name type="scientific">Nonomuraea roseoviolacea subsp. carminata</name>
    <dbReference type="NCBI Taxonomy" id="160689"/>
    <lineage>
        <taxon>Bacteria</taxon>
        <taxon>Bacillati</taxon>
        <taxon>Actinomycetota</taxon>
        <taxon>Actinomycetes</taxon>
        <taxon>Streptosporangiales</taxon>
        <taxon>Streptosporangiaceae</taxon>
        <taxon>Nonomuraea</taxon>
    </lineage>
</organism>
<keyword evidence="3" id="KW-1185">Reference proteome</keyword>
<dbReference type="EMBL" id="JAMZEC010000001">
    <property type="protein sequence ID" value="MCP2351489.1"/>
    <property type="molecule type" value="Genomic_DNA"/>
</dbReference>
<evidence type="ECO:0008006" key="4">
    <source>
        <dbReference type="Google" id="ProtNLM"/>
    </source>
</evidence>
<accession>A0ABT1KD08</accession>
<dbReference type="Proteomes" id="UP001320766">
    <property type="component" value="Unassembled WGS sequence"/>
</dbReference>
<feature type="chain" id="PRO_5046900322" description="Lipoprotein" evidence="1">
    <location>
        <begin position="25"/>
        <end position="243"/>
    </location>
</feature>
<dbReference type="Gene3D" id="2.50.20.20">
    <property type="match status" value="1"/>
</dbReference>
<proteinExistence type="predicted"/>
<name>A0ABT1KD08_9ACTN</name>
<sequence>MKKTITTVAACAAALSLAAAPAHAAPQDPVSALKAELVPGHGVRFTEKVTWSDGTDEEELQDRQGVFQFDRKGVAAFDIKVHWNDEDYGRQRAIGIGRTTYHNGGVMPRVLPEGKTWYKVNRYGLNDSYGQVINPAEPTTLAALIKHGKATNSSITGTITFKELKQVSPWWAGAKADKSFDGTKVSYTLTLTREGLASSLRSSYTATENGRSATIGVDTRYSGWGAKVSVKAPDPAKVTTEFR</sequence>
<dbReference type="RefSeq" id="WP_253777829.1">
    <property type="nucleotide sequence ID" value="NZ_BAAAVE010000015.1"/>
</dbReference>
<reference evidence="2 3" key="1">
    <citation type="submission" date="2022-06" db="EMBL/GenBank/DDBJ databases">
        <title>Sequencing the genomes of 1000 actinobacteria strains.</title>
        <authorList>
            <person name="Klenk H.-P."/>
        </authorList>
    </citation>
    <scope>NUCLEOTIDE SEQUENCE [LARGE SCALE GENOMIC DNA]</scope>
    <source>
        <strain evidence="2 3">DSM 44170</strain>
    </source>
</reference>
<feature type="signal peptide" evidence="1">
    <location>
        <begin position="1"/>
        <end position="24"/>
    </location>
</feature>
<comment type="caution">
    <text evidence="2">The sequence shown here is derived from an EMBL/GenBank/DDBJ whole genome shotgun (WGS) entry which is preliminary data.</text>
</comment>
<evidence type="ECO:0000256" key="1">
    <source>
        <dbReference type="SAM" id="SignalP"/>
    </source>
</evidence>
<keyword evidence="1" id="KW-0732">Signal</keyword>
<evidence type="ECO:0000313" key="2">
    <source>
        <dbReference type="EMBL" id="MCP2351489.1"/>
    </source>
</evidence>
<protein>
    <recommendedName>
        <fullName evidence="4">Lipoprotein</fullName>
    </recommendedName>
</protein>
<evidence type="ECO:0000313" key="3">
    <source>
        <dbReference type="Proteomes" id="UP001320766"/>
    </source>
</evidence>